<dbReference type="Pfam" id="PF16220">
    <property type="entry name" value="DUF4880"/>
    <property type="match status" value="1"/>
</dbReference>
<dbReference type="Gene3D" id="2.60.120.1440">
    <property type="match status" value="1"/>
</dbReference>
<dbReference type="HOGENOM" id="CLU_050192_0_0_6"/>
<dbReference type="AlphaFoldDB" id="A0A0H3KY54"/>
<dbReference type="PIRSF" id="PIRSF018266">
    <property type="entry name" value="FecR"/>
    <property type="match status" value="1"/>
</dbReference>
<dbReference type="PANTHER" id="PTHR30273:SF2">
    <property type="entry name" value="PROTEIN FECR"/>
    <property type="match status" value="1"/>
</dbReference>
<dbReference type="GO" id="GO:0016989">
    <property type="term" value="F:sigma factor antagonist activity"/>
    <property type="evidence" value="ECO:0007669"/>
    <property type="project" value="TreeGrafter"/>
</dbReference>
<dbReference type="OrthoDB" id="8641865at2"/>
<feature type="domain" description="FecR protein" evidence="1">
    <location>
        <begin position="115"/>
        <end position="203"/>
    </location>
</feature>
<dbReference type="PANTHER" id="PTHR30273">
    <property type="entry name" value="PERIPLASMIC SIGNAL SENSOR AND SIGMA FACTOR ACTIVATOR FECR-RELATED"/>
    <property type="match status" value="1"/>
</dbReference>
<evidence type="ECO:0000313" key="3">
    <source>
        <dbReference type="EMBL" id="BAK11963.1"/>
    </source>
</evidence>
<dbReference type="KEGG" id="paj:PAJ_1883"/>
<dbReference type="RefSeq" id="WP_013026469.1">
    <property type="nucleotide sequence ID" value="NC_017531.2"/>
</dbReference>
<sequence length="318" mass="35478">MKLTQRPDDVAQEAIEWMVLLRSGDATEDDFRQYERWRYSDDRHDAACAKIEATLGKIQTLNHSIPTENLRQTLLAPSSRRQFLQKACGVAALGVFSGLILNQRYPLPYLLSDAYTDTGQRRRIQLNDGSTLDMNARTALNISLDETLRKVELRTGGIIAEVVDDQRPFTIATHAGRILAQEARFHVRQESSGIHLAVLNAVVKVTNRNGDSRQVQAGHGLWFDHQSFIPLGVSPYEETAWTQGRLEVKDATLGSVINSLKNYSPAVIRVAPAVADLRVSGNFPLDNIPYTLDALAQTMPIAITRTTNYWIRIEPAAS</sequence>
<reference evidence="4" key="1">
    <citation type="journal article" date="2012" name="Appl. Microbiol. Biotechnol.">
        <title>The complete genome sequence of Pantoea ananatis AJ13355, an organism with great biotechnological potential.</title>
        <authorList>
            <person name="Hara Y."/>
            <person name="Kadotani N."/>
            <person name="Izui H."/>
            <person name="Katashkina J.I."/>
            <person name="Kuvaeva T.M."/>
            <person name="Andreeva I.G."/>
            <person name="Golubeva L.I."/>
            <person name="Malko D.B."/>
            <person name="Makeev V.J."/>
            <person name="Mashko S.V."/>
            <person name="Kozlov Y.I."/>
        </authorList>
    </citation>
    <scope>NUCLEOTIDE SEQUENCE [LARGE SCALE GENOMIC DNA]</scope>
    <source>
        <strain evidence="4">AJ13355</strain>
    </source>
</reference>
<dbReference type="Gene3D" id="3.55.50.30">
    <property type="match status" value="1"/>
</dbReference>
<dbReference type="EMBL" id="AP012032">
    <property type="protein sequence ID" value="BAK11963.1"/>
    <property type="molecule type" value="Genomic_DNA"/>
</dbReference>
<dbReference type="InterPro" id="IPR006860">
    <property type="entry name" value="FecR"/>
</dbReference>
<protein>
    <submittedName>
        <fullName evidence="3">Protein FecR</fullName>
    </submittedName>
</protein>
<dbReference type="InterPro" id="IPR032623">
    <property type="entry name" value="FecR_N"/>
</dbReference>
<organism evidence="3 4">
    <name type="scientific">Pantoea ananatis (strain AJ13355)</name>
    <dbReference type="NCBI Taxonomy" id="932677"/>
    <lineage>
        <taxon>Bacteria</taxon>
        <taxon>Pseudomonadati</taxon>
        <taxon>Pseudomonadota</taxon>
        <taxon>Gammaproteobacteria</taxon>
        <taxon>Enterobacterales</taxon>
        <taxon>Erwiniaceae</taxon>
        <taxon>Pantoea</taxon>
    </lineage>
</organism>
<evidence type="ECO:0000259" key="1">
    <source>
        <dbReference type="Pfam" id="PF04773"/>
    </source>
</evidence>
<dbReference type="Pfam" id="PF04773">
    <property type="entry name" value="FecR"/>
    <property type="match status" value="1"/>
</dbReference>
<feature type="domain" description="FecR N-terminal" evidence="2">
    <location>
        <begin position="12"/>
        <end position="53"/>
    </location>
</feature>
<dbReference type="eggNOG" id="COG3712">
    <property type="taxonomic scope" value="Bacteria"/>
</dbReference>
<dbReference type="InterPro" id="IPR012373">
    <property type="entry name" value="Ferrdict_sens_TM"/>
</dbReference>
<dbReference type="PATRIC" id="fig|553.3.peg.1480"/>
<name>A0A0H3KY54_PANAA</name>
<gene>
    <name evidence="3" type="primary">fecR</name>
    <name evidence="3" type="ordered locus">PAJ_1883</name>
</gene>
<evidence type="ECO:0000313" key="4">
    <source>
        <dbReference type="Proteomes" id="UP000006690"/>
    </source>
</evidence>
<accession>A0A0H3KY54</accession>
<dbReference type="Proteomes" id="UP000006690">
    <property type="component" value="Chromosome"/>
</dbReference>
<evidence type="ECO:0000259" key="2">
    <source>
        <dbReference type="Pfam" id="PF16220"/>
    </source>
</evidence>
<proteinExistence type="predicted"/>